<organism evidence="1 2">
    <name type="scientific">Eumeta variegata</name>
    <name type="common">Bagworm moth</name>
    <name type="synonym">Eumeta japonica</name>
    <dbReference type="NCBI Taxonomy" id="151549"/>
    <lineage>
        <taxon>Eukaryota</taxon>
        <taxon>Metazoa</taxon>
        <taxon>Ecdysozoa</taxon>
        <taxon>Arthropoda</taxon>
        <taxon>Hexapoda</taxon>
        <taxon>Insecta</taxon>
        <taxon>Pterygota</taxon>
        <taxon>Neoptera</taxon>
        <taxon>Endopterygota</taxon>
        <taxon>Lepidoptera</taxon>
        <taxon>Glossata</taxon>
        <taxon>Ditrysia</taxon>
        <taxon>Tineoidea</taxon>
        <taxon>Psychidae</taxon>
        <taxon>Oiketicinae</taxon>
        <taxon>Eumeta</taxon>
    </lineage>
</organism>
<dbReference type="AlphaFoldDB" id="A0A4C1VCB2"/>
<evidence type="ECO:0000313" key="1">
    <source>
        <dbReference type="EMBL" id="GBP36788.1"/>
    </source>
</evidence>
<name>A0A4C1VCB2_EUMVA</name>
<proteinExistence type="predicted"/>
<evidence type="ECO:0000313" key="2">
    <source>
        <dbReference type="Proteomes" id="UP000299102"/>
    </source>
</evidence>
<dbReference type="Proteomes" id="UP000299102">
    <property type="component" value="Unassembled WGS sequence"/>
</dbReference>
<keyword evidence="2" id="KW-1185">Reference proteome</keyword>
<dbReference type="EMBL" id="BGZK01000323">
    <property type="protein sequence ID" value="GBP36788.1"/>
    <property type="molecule type" value="Genomic_DNA"/>
</dbReference>
<reference evidence="1 2" key="1">
    <citation type="journal article" date="2019" name="Commun. Biol.">
        <title>The bagworm genome reveals a unique fibroin gene that provides high tensile strength.</title>
        <authorList>
            <person name="Kono N."/>
            <person name="Nakamura H."/>
            <person name="Ohtoshi R."/>
            <person name="Tomita M."/>
            <person name="Numata K."/>
            <person name="Arakawa K."/>
        </authorList>
    </citation>
    <scope>NUCLEOTIDE SEQUENCE [LARGE SCALE GENOMIC DNA]</scope>
</reference>
<sequence>MLFVIFLKPQAENYEELVNNLLVAYKDMGCNMSLKIHFTLAFGFFLKTWEPLAMNTVSGSINISNMESSSRRGVRTFFVRYCTTDGIIKEDFLAVITMKGQTRCCDFMNALKEFVEKYCEPLRMLSRGYTVDALTFPNQTLSIFAE</sequence>
<comment type="caution">
    <text evidence="1">The sequence shown here is derived from an EMBL/GenBank/DDBJ whole genome shotgun (WGS) entry which is preliminary data.</text>
</comment>
<accession>A0A4C1VCB2</accession>
<protein>
    <submittedName>
        <fullName evidence="1">Uncharacterized protein</fullName>
    </submittedName>
</protein>
<dbReference type="OrthoDB" id="6611647at2759"/>
<gene>
    <name evidence="1" type="ORF">EVAR_28129_1</name>
</gene>